<dbReference type="PANTHER" id="PTHR30575">
    <property type="entry name" value="PEPTIDASE M20"/>
    <property type="match status" value="1"/>
</dbReference>
<keyword evidence="3" id="KW-1185">Reference proteome</keyword>
<dbReference type="Proteomes" id="UP001165422">
    <property type="component" value="Unassembled WGS sequence"/>
</dbReference>
<evidence type="ECO:0000313" key="3">
    <source>
        <dbReference type="Proteomes" id="UP001165422"/>
    </source>
</evidence>
<dbReference type="RefSeq" id="WP_229981487.1">
    <property type="nucleotide sequence ID" value="NZ_JAJJPB010000011.1"/>
</dbReference>
<gene>
    <name evidence="2" type="ORF">LN736_09935</name>
</gene>
<evidence type="ECO:0000259" key="1">
    <source>
        <dbReference type="Pfam" id="PF07687"/>
    </source>
</evidence>
<protein>
    <submittedName>
        <fullName evidence="2">M20 family metallopeptidase</fullName>
    </submittedName>
</protein>
<dbReference type="InterPro" id="IPR002933">
    <property type="entry name" value="Peptidase_M20"/>
</dbReference>
<dbReference type="CDD" id="cd05673">
    <property type="entry name" value="M20_Acy1L2_AbgB"/>
    <property type="match status" value="1"/>
</dbReference>
<reference evidence="2" key="1">
    <citation type="submission" date="2021-11" db="EMBL/GenBank/DDBJ databases">
        <authorList>
            <person name="Qingchun L."/>
            <person name="Dong Z."/>
            <person name="Zongwei Q."/>
            <person name="Jia Z."/>
            <person name="Duotao L."/>
        </authorList>
    </citation>
    <scope>NUCLEOTIDE SEQUENCE</scope>
    <source>
        <strain evidence="2">WLY-B-L2</strain>
    </source>
</reference>
<comment type="caution">
    <text evidence="2">The sequence shown here is derived from an EMBL/GenBank/DDBJ whole genome shotgun (WGS) entry which is preliminary data.</text>
</comment>
<feature type="domain" description="Peptidase M20 dimerisation" evidence="1">
    <location>
        <begin position="188"/>
        <end position="278"/>
    </location>
</feature>
<dbReference type="SUPFAM" id="SSF55031">
    <property type="entry name" value="Bacterial exopeptidase dimerisation domain"/>
    <property type="match status" value="1"/>
</dbReference>
<organism evidence="2 3">
    <name type="scientific">Clostridium aromativorans</name>
    <dbReference type="NCBI Taxonomy" id="2836848"/>
    <lineage>
        <taxon>Bacteria</taxon>
        <taxon>Bacillati</taxon>
        <taxon>Bacillota</taxon>
        <taxon>Clostridia</taxon>
        <taxon>Eubacteriales</taxon>
        <taxon>Clostridiaceae</taxon>
        <taxon>Clostridium</taxon>
    </lineage>
</organism>
<sequence length="487" mass="54046">MANKDEIIDIVEEKRNLFIDVSDRIWEFAENSFREFKSCQLLYNVLEKEGFTVHRNAAGIDTAFKAVYGSGSPVIGILGEYDALYNLSQGGKIATKEPIVENGNGHGCGHNALGAGSLAAAVAVKDYLKKHNMSGTICYFGCPAEEGGSGKTYMVREKVFDGVDAVFGWHPQSINTVLGSSMTANIEAYFRFYGVSSHAADCPHLGRSALDAVELMDIGVNYLREHVIQDARIHYAITNSGGSSPNVVQSYAEVLYLVRAPKVGQTKDIYERIKSIARGAALMTGTRVKVIFDNALSNLIINSTLSKIMYEKMLEIGPVVPDEKDLKYAEAIRSTLTEEQKNYFPVSLDDKLKDKLRKKAIADFIIPYRESQNIIHASSDVSDVSWVVPTAQCFTACYAFGTPGHSWQVVAQVKAEFCHKSMLMAGKVMALSALELFEKPELIDKAKRELKERLHGEKYICPIPPNIKPSLNKKNRQSFNENYLVRR</sequence>
<dbReference type="Gene3D" id="3.40.630.10">
    <property type="entry name" value="Zn peptidases"/>
    <property type="match status" value="2"/>
</dbReference>
<dbReference type="InterPro" id="IPR017145">
    <property type="entry name" value="Aminobenzoyl-glu_utiliz_pB"/>
</dbReference>
<dbReference type="NCBIfam" id="TIGR01891">
    <property type="entry name" value="amidohydrolases"/>
    <property type="match status" value="1"/>
</dbReference>
<evidence type="ECO:0000313" key="2">
    <source>
        <dbReference type="EMBL" id="MCC9295174.1"/>
    </source>
</evidence>
<dbReference type="EMBL" id="JAJJPB010000011">
    <property type="protein sequence ID" value="MCC9295174.1"/>
    <property type="molecule type" value="Genomic_DNA"/>
</dbReference>
<proteinExistence type="predicted"/>
<name>A0ABS8N5V7_9CLOT</name>
<dbReference type="InterPro" id="IPR011650">
    <property type="entry name" value="Peptidase_M20_dimer"/>
</dbReference>
<dbReference type="PIRSF" id="PIRSF037227">
    <property type="entry name" value="Aminobenzoyl-glu_utiliz_pB"/>
    <property type="match status" value="1"/>
</dbReference>
<dbReference type="Gene3D" id="3.30.70.360">
    <property type="match status" value="1"/>
</dbReference>
<dbReference type="SUPFAM" id="SSF53187">
    <property type="entry name" value="Zn-dependent exopeptidases"/>
    <property type="match status" value="1"/>
</dbReference>
<dbReference type="InterPro" id="IPR017439">
    <property type="entry name" value="Amidohydrolase"/>
</dbReference>
<dbReference type="InterPro" id="IPR052030">
    <property type="entry name" value="Peptidase_M20/M20A_hydrolases"/>
</dbReference>
<dbReference type="PANTHER" id="PTHR30575:SF0">
    <property type="entry name" value="XAA-ARG DIPEPTIDASE"/>
    <property type="match status" value="1"/>
</dbReference>
<dbReference type="Pfam" id="PF07687">
    <property type="entry name" value="M20_dimer"/>
    <property type="match status" value="1"/>
</dbReference>
<dbReference type="InterPro" id="IPR036264">
    <property type="entry name" value="Bact_exopeptidase_dim_dom"/>
</dbReference>
<dbReference type="Pfam" id="PF01546">
    <property type="entry name" value="Peptidase_M20"/>
    <property type="match status" value="1"/>
</dbReference>
<accession>A0ABS8N5V7</accession>